<keyword evidence="2" id="KW-0472">Membrane</keyword>
<sequence>MPLLVLILIAGVVELGVLVAIGQAIGVLPTIGLLLVAAVLGTWLLRHEGRRTVRAFQESVLQRRPPEREMTDGVLIAAGGFLIVLPGFVSDIAGLLLLLPPIRAVLRDRMLRRAEQRAAQAGERGFPHARGARFAGGDVIDGEVVSVTEDDEDAPVAPQLPRQTGPQQERSGLD</sequence>
<dbReference type="Pfam" id="PF04186">
    <property type="entry name" value="FxsA"/>
    <property type="match status" value="1"/>
</dbReference>
<dbReference type="PANTHER" id="PTHR35335:SF1">
    <property type="entry name" value="UPF0716 PROTEIN FXSA"/>
    <property type="match status" value="1"/>
</dbReference>
<dbReference type="GO" id="GO:0016020">
    <property type="term" value="C:membrane"/>
    <property type="evidence" value="ECO:0007669"/>
    <property type="project" value="InterPro"/>
</dbReference>
<comment type="caution">
    <text evidence="3">The sequence shown here is derived from an EMBL/GenBank/DDBJ whole genome shotgun (WGS) entry which is preliminary data.</text>
</comment>
<dbReference type="InterPro" id="IPR007313">
    <property type="entry name" value="FxsA"/>
</dbReference>
<dbReference type="eggNOG" id="COG3030">
    <property type="taxonomic scope" value="Bacteria"/>
</dbReference>
<gene>
    <name evidence="3" type="ORF">GU90_06785</name>
</gene>
<organism evidence="3 4">
    <name type="scientific">Saccharopolyspora rectivirgula</name>
    <dbReference type="NCBI Taxonomy" id="28042"/>
    <lineage>
        <taxon>Bacteria</taxon>
        <taxon>Bacillati</taxon>
        <taxon>Actinomycetota</taxon>
        <taxon>Actinomycetes</taxon>
        <taxon>Pseudonocardiales</taxon>
        <taxon>Pseudonocardiaceae</taxon>
        <taxon>Saccharopolyspora</taxon>
    </lineage>
</organism>
<evidence type="ECO:0000256" key="1">
    <source>
        <dbReference type="SAM" id="MobiDB-lite"/>
    </source>
</evidence>
<feature type="region of interest" description="Disordered" evidence="1">
    <location>
        <begin position="148"/>
        <end position="174"/>
    </location>
</feature>
<dbReference type="Proteomes" id="UP000031419">
    <property type="component" value="Unassembled WGS sequence"/>
</dbReference>
<evidence type="ECO:0000256" key="2">
    <source>
        <dbReference type="SAM" id="Phobius"/>
    </source>
</evidence>
<dbReference type="EMBL" id="JNVU01000017">
    <property type="protein sequence ID" value="KEI44927.1"/>
    <property type="molecule type" value="Genomic_DNA"/>
</dbReference>
<feature type="compositionally biased region" description="Polar residues" evidence="1">
    <location>
        <begin position="161"/>
        <end position="174"/>
    </location>
</feature>
<proteinExistence type="predicted"/>
<dbReference type="STRING" id="28042.GU90_06785"/>
<dbReference type="OrthoDB" id="9792788at2"/>
<feature type="transmembrane region" description="Helical" evidence="2">
    <location>
        <begin position="73"/>
        <end position="99"/>
    </location>
</feature>
<protein>
    <submittedName>
        <fullName evidence="3">Exlusion protein FxsA</fullName>
    </submittedName>
</protein>
<keyword evidence="2" id="KW-1133">Transmembrane helix</keyword>
<keyword evidence="4" id="KW-1185">Reference proteome</keyword>
<dbReference type="RefSeq" id="WP_029721198.1">
    <property type="nucleotide sequence ID" value="NZ_JAJUIW010000021.1"/>
</dbReference>
<reference evidence="3 4" key="1">
    <citation type="submission" date="2014-06" db="EMBL/GenBank/DDBJ databases">
        <title>Saccharopolyspora rectivirgula DSM-43113 Genome sequencing.</title>
        <authorList>
            <person name="Barrera C."/>
            <person name="Millon L."/>
            <person name="Rognon B."/>
            <person name="Zaugg C."/>
            <person name="Monod M."/>
        </authorList>
    </citation>
    <scope>NUCLEOTIDE SEQUENCE [LARGE SCALE GENOMIC DNA]</scope>
    <source>
        <strain evidence="3 4">DSM 43113</strain>
    </source>
</reference>
<dbReference type="AlphaFoldDB" id="A0A073B0U8"/>
<keyword evidence="2" id="KW-0812">Transmembrane</keyword>
<accession>A0A073B0U8</accession>
<dbReference type="NCBIfam" id="NF008528">
    <property type="entry name" value="PRK11463.1-2"/>
    <property type="match status" value="1"/>
</dbReference>
<dbReference type="PANTHER" id="PTHR35335">
    <property type="entry name" value="UPF0716 PROTEIN FXSA"/>
    <property type="match status" value="1"/>
</dbReference>
<evidence type="ECO:0000313" key="3">
    <source>
        <dbReference type="EMBL" id="KEI44927.1"/>
    </source>
</evidence>
<evidence type="ECO:0000313" key="4">
    <source>
        <dbReference type="Proteomes" id="UP000031419"/>
    </source>
</evidence>
<name>A0A073B0U8_9PSEU</name>
<feature type="transmembrane region" description="Helical" evidence="2">
    <location>
        <begin position="25"/>
        <end position="45"/>
    </location>
</feature>